<keyword evidence="8" id="KW-0472">Membrane</keyword>
<gene>
    <name evidence="10" type="ORF">PUP29_06450</name>
</gene>
<dbReference type="PROSITE" id="PS50893">
    <property type="entry name" value="ABC_TRANSPORTER_2"/>
    <property type="match status" value="2"/>
</dbReference>
<protein>
    <submittedName>
        <fullName evidence="10">Sugar ABC transporter ATP-binding protein</fullName>
    </submittedName>
</protein>
<evidence type="ECO:0000259" key="9">
    <source>
        <dbReference type="PROSITE" id="PS50893"/>
    </source>
</evidence>
<dbReference type="AlphaFoldDB" id="A0AAU8A508"/>
<keyword evidence="2" id="KW-0813">Transport</keyword>
<evidence type="ECO:0000313" key="10">
    <source>
        <dbReference type="EMBL" id="XCC61180.1"/>
    </source>
</evidence>
<keyword evidence="7" id="KW-1278">Translocase</keyword>
<evidence type="ECO:0000256" key="5">
    <source>
        <dbReference type="ARBA" id="ARBA00022741"/>
    </source>
</evidence>
<reference evidence="10" key="1">
    <citation type="submission" date="2023-02" db="EMBL/GenBank/DDBJ databases">
        <title>Gut commensal Christensenella minuta modulates host metabolism via a new class of secondary bile acids.</title>
        <authorList>
            <person name="Liu C."/>
        </authorList>
    </citation>
    <scope>NUCLEOTIDE SEQUENCE</scope>
    <source>
        <strain evidence="10">CA70</strain>
    </source>
</reference>
<sequence>MNTILKMSGIKKVFAGVIALDDVNLELEKGEIHALIGENGAGKSTLMKILLGMYQRDGGEIEFKGQKINFKSPAEALESGISMIHQEISLVPNMTVAENIWLGREKQFKKGAMIDIRKRHEKTEKLLHGLEIDVKPNVPVKNLSVAEMQLVELARAVSYDADIIIMDEPTSALTTKEVELLYKITRNLAKEGVTSVFISHKLEEIFDICDRVTVLRDGHFIKTDYCKNISNDQLIKMIVGRELKDIYPKVQPKYGDVALEVKHLCKTGVFDDISFEVRSGEILGFAGLMGAGRTEIMRSIFGMERPDSGEIYIHGKKVHIKRPKDAVENGIGMVTEDRLRTGSIYTLSVIGNTTLASLGQITNRLELYSPKKELKEFTKVSGKLSVKYSSPKELIGNLSGGNQQKVIIARWLLKNVDILIMDEPTRGIDVGSKSEIYQLMADLANQGMAIIMISSEMPELLGMSNRIVVVRGGKLVFECSRQEADQETLIAHAFDI</sequence>
<dbReference type="InterPro" id="IPR017871">
    <property type="entry name" value="ABC_transporter-like_CS"/>
</dbReference>
<dbReference type="GO" id="GO:0016887">
    <property type="term" value="F:ATP hydrolysis activity"/>
    <property type="evidence" value="ECO:0007669"/>
    <property type="project" value="InterPro"/>
</dbReference>
<dbReference type="Gene3D" id="3.40.50.300">
    <property type="entry name" value="P-loop containing nucleotide triphosphate hydrolases"/>
    <property type="match status" value="2"/>
</dbReference>
<keyword evidence="4" id="KW-0677">Repeat</keyword>
<dbReference type="RefSeq" id="WP_079546670.1">
    <property type="nucleotide sequence ID" value="NZ_CP117826.1"/>
</dbReference>
<dbReference type="PANTHER" id="PTHR43790:SF9">
    <property type="entry name" value="GALACTOFURANOSE TRANSPORTER ATP-BINDING PROTEIN YTFR"/>
    <property type="match status" value="1"/>
</dbReference>
<evidence type="ECO:0000256" key="1">
    <source>
        <dbReference type="ARBA" id="ARBA00004202"/>
    </source>
</evidence>
<evidence type="ECO:0000256" key="8">
    <source>
        <dbReference type="ARBA" id="ARBA00023136"/>
    </source>
</evidence>
<evidence type="ECO:0000256" key="6">
    <source>
        <dbReference type="ARBA" id="ARBA00022840"/>
    </source>
</evidence>
<dbReference type="GO" id="GO:0005886">
    <property type="term" value="C:plasma membrane"/>
    <property type="evidence" value="ECO:0007669"/>
    <property type="project" value="UniProtKB-SubCell"/>
</dbReference>
<feature type="domain" description="ABC transporter" evidence="9">
    <location>
        <begin position="5"/>
        <end position="242"/>
    </location>
</feature>
<dbReference type="CDD" id="cd03215">
    <property type="entry name" value="ABC_Carb_Monos_II"/>
    <property type="match status" value="1"/>
</dbReference>
<keyword evidence="6 10" id="KW-0067">ATP-binding</keyword>
<dbReference type="PANTHER" id="PTHR43790">
    <property type="entry name" value="CARBOHYDRATE TRANSPORT ATP-BINDING PROTEIN MG119-RELATED"/>
    <property type="match status" value="1"/>
</dbReference>
<evidence type="ECO:0000256" key="3">
    <source>
        <dbReference type="ARBA" id="ARBA00022475"/>
    </source>
</evidence>
<proteinExistence type="predicted"/>
<dbReference type="Pfam" id="PF00005">
    <property type="entry name" value="ABC_tran"/>
    <property type="match status" value="2"/>
</dbReference>
<feature type="domain" description="ABC transporter" evidence="9">
    <location>
        <begin position="252"/>
        <end position="496"/>
    </location>
</feature>
<dbReference type="InterPro" id="IPR027417">
    <property type="entry name" value="P-loop_NTPase"/>
</dbReference>
<dbReference type="InterPro" id="IPR003439">
    <property type="entry name" value="ABC_transporter-like_ATP-bd"/>
</dbReference>
<dbReference type="GO" id="GO:0005524">
    <property type="term" value="F:ATP binding"/>
    <property type="evidence" value="ECO:0007669"/>
    <property type="project" value="UniProtKB-KW"/>
</dbReference>
<name>A0AAU8A508_9FIRM</name>
<dbReference type="FunFam" id="3.40.50.300:FF:000127">
    <property type="entry name" value="Ribose import ATP-binding protein RbsA"/>
    <property type="match status" value="1"/>
</dbReference>
<evidence type="ECO:0000256" key="4">
    <source>
        <dbReference type="ARBA" id="ARBA00022737"/>
    </source>
</evidence>
<comment type="subcellular location">
    <subcellularLocation>
        <location evidence="1">Cell membrane</location>
        <topology evidence="1">Peripheral membrane protein</topology>
    </subcellularLocation>
</comment>
<dbReference type="EMBL" id="CP117826">
    <property type="protein sequence ID" value="XCC61180.1"/>
    <property type="molecule type" value="Genomic_DNA"/>
</dbReference>
<dbReference type="PROSITE" id="PS00211">
    <property type="entry name" value="ABC_TRANSPORTER_1"/>
    <property type="match status" value="1"/>
</dbReference>
<evidence type="ECO:0000256" key="7">
    <source>
        <dbReference type="ARBA" id="ARBA00022967"/>
    </source>
</evidence>
<organism evidence="10">
    <name type="scientific">Christensenella massiliensis</name>
    <dbReference type="NCBI Taxonomy" id="1805714"/>
    <lineage>
        <taxon>Bacteria</taxon>
        <taxon>Bacillati</taxon>
        <taxon>Bacillota</taxon>
        <taxon>Clostridia</taxon>
        <taxon>Christensenellales</taxon>
        <taxon>Christensenellaceae</taxon>
        <taxon>Christensenella</taxon>
    </lineage>
</organism>
<dbReference type="SUPFAM" id="SSF52540">
    <property type="entry name" value="P-loop containing nucleoside triphosphate hydrolases"/>
    <property type="match status" value="2"/>
</dbReference>
<dbReference type="InterPro" id="IPR050107">
    <property type="entry name" value="ABC_carbohydrate_import_ATPase"/>
</dbReference>
<keyword evidence="3" id="KW-1003">Cell membrane</keyword>
<dbReference type="InterPro" id="IPR003593">
    <property type="entry name" value="AAA+_ATPase"/>
</dbReference>
<dbReference type="CDD" id="cd03216">
    <property type="entry name" value="ABC_Carb_Monos_I"/>
    <property type="match status" value="1"/>
</dbReference>
<keyword evidence="5" id="KW-0547">Nucleotide-binding</keyword>
<accession>A0AAU8A508</accession>
<evidence type="ECO:0000256" key="2">
    <source>
        <dbReference type="ARBA" id="ARBA00022448"/>
    </source>
</evidence>
<dbReference type="SMART" id="SM00382">
    <property type="entry name" value="AAA"/>
    <property type="match status" value="2"/>
</dbReference>